<dbReference type="AlphaFoldDB" id="A0A3S0QU08"/>
<dbReference type="InterPro" id="IPR050714">
    <property type="entry name" value="Cobalamin_biosynth_MTase"/>
</dbReference>
<dbReference type="Gene3D" id="3.40.50.150">
    <property type="entry name" value="Vaccinia Virus protein VP39"/>
    <property type="match status" value="1"/>
</dbReference>
<dbReference type="InterPro" id="IPR006365">
    <property type="entry name" value="Cbl_synth_CobL"/>
</dbReference>
<evidence type="ECO:0000256" key="3">
    <source>
        <dbReference type="ARBA" id="ARBA00022603"/>
    </source>
</evidence>
<keyword evidence="2" id="KW-0169">Cobalamin biosynthesis</keyword>
<dbReference type="GO" id="GO:0009236">
    <property type="term" value="P:cobalamin biosynthetic process"/>
    <property type="evidence" value="ECO:0007669"/>
    <property type="project" value="UniProtKB-UniPathway"/>
</dbReference>
<dbReference type="InterPro" id="IPR000878">
    <property type="entry name" value="4pyrrol_Mease"/>
</dbReference>
<evidence type="ECO:0000313" key="8">
    <source>
        <dbReference type="Proteomes" id="UP000278983"/>
    </source>
</evidence>
<comment type="caution">
    <text evidence="7">The sequence shown here is derived from an EMBL/GenBank/DDBJ whole genome shotgun (WGS) entry which is preliminary data.</text>
</comment>
<comment type="pathway">
    <text evidence="1">Cofactor biosynthesis; adenosylcobalamin biosynthesis.</text>
</comment>
<dbReference type="Pfam" id="PF00590">
    <property type="entry name" value="TP_methylase"/>
    <property type="match status" value="1"/>
</dbReference>
<gene>
    <name evidence="7" type="primary">cbiE</name>
    <name evidence="7" type="ORF">EHV08_06990</name>
</gene>
<dbReference type="Gene3D" id="3.40.1010.10">
    <property type="entry name" value="Cobalt-precorrin-4 Transmethylase, Domain 1"/>
    <property type="match status" value="1"/>
</dbReference>
<feature type="domain" description="Tetrapyrrole methylase" evidence="6">
    <location>
        <begin position="22"/>
        <end position="198"/>
    </location>
</feature>
<dbReference type="NCBIfam" id="TIGR02467">
    <property type="entry name" value="CbiE"/>
    <property type="match status" value="1"/>
</dbReference>
<keyword evidence="8" id="KW-1185">Reference proteome</keyword>
<dbReference type="InterPro" id="IPR029063">
    <property type="entry name" value="SAM-dependent_MTases_sf"/>
</dbReference>
<dbReference type="CDD" id="cd11644">
    <property type="entry name" value="Precorrin-6Y-MT"/>
    <property type="match status" value="1"/>
</dbReference>
<dbReference type="SUPFAM" id="SSF53335">
    <property type="entry name" value="S-adenosyl-L-methionine-dependent methyltransferases"/>
    <property type="match status" value="1"/>
</dbReference>
<keyword evidence="4 7" id="KW-0808">Transferase</keyword>
<proteinExistence type="predicted"/>
<dbReference type="Proteomes" id="UP000278983">
    <property type="component" value="Unassembled WGS sequence"/>
</dbReference>
<name>A0A3S0QU08_9BACT</name>
<organism evidence="7 8">
    <name type="scientific">Prevotella koreensis</name>
    <dbReference type="NCBI Taxonomy" id="2490854"/>
    <lineage>
        <taxon>Bacteria</taxon>
        <taxon>Pseudomonadati</taxon>
        <taxon>Bacteroidota</taxon>
        <taxon>Bacteroidia</taxon>
        <taxon>Bacteroidales</taxon>
        <taxon>Prevotellaceae</taxon>
        <taxon>Prevotella</taxon>
    </lineage>
</organism>
<dbReference type="NCBIfam" id="TIGR02469">
    <property type="entry name" value="CbiT"/>
    <property type="match status" value="1"/>
</dbReference>
<dbReference type="InterPro" id="IPR014008">
    <property type="entry name" value="Cbl_synth_MTase_CbiT"/>
</dbReference>
<evidence type="ECO:0000256" key="4">
    <source>
        <dbReference type="ARBA" id="ARBA00022679"/>
    </source>
</evidence>
<reference evidence="7 8" key="1">
    <citation type="submission" date="2018-12" db="EMBL/GenBank/DDBJ databases">
        <title>Genome sequencing of Prevotella sp. KCOM 3155 (= JS262).</title>
        <authorList>
            <person name="Kook J.-K."/>
            <person name="Park S.-N."/>
            <person name="Lim Y.K."/>
        </authorList>
    </citation>
    <scope>NUCLEOTIDE SEQUENCE [LARGE SCALE GENOMIC DNA]</scope>
    <source>
        <strain evidence="7 8">KCOM 3155</strain>
    </source>
</reference>
<sequence>MTQGKTDYIVIGIDDHREPSLSKEALLAISSGNVFSGGKRHHDIVAHLLPQHARWIDITVPLDDVFAEYAKIDETIVVFASGDPLFFGFAATIQRRIPEAVIKTMPTLNLLQTLAHRLLLPYHDMHTVTLTGRPWHEFDAALIRRTPKIGILTDRNHTPAAIARRMLEYGYDNYVMHIGELLGNDSGERVCSVSLDEAAEYDAAMPNCVIITAVKEREKIMPIPDAEFVPLPGRPLMITKAAIRHLTLAALELQQRHSLWDIGFCTGSVSIEARQQFPHLHVTSFETRSECEDIINTNARRFGTPGINISMGDFLAADTSQWPAPDAVFIGGHGGHLREMVLKAAREMIAGGVMVYNCVAVETTTDPRIPRDSIEIFNNAAAEAGMSVEQPMRVTIDSYHPINILKARKK</sequence>
<keyword evidence="5" id="KW-0949">S-adenosyl-L-methionine</keyword>
<dbReference type="PIRSF" id="PIRSF036428">
    <property type="entry name" value="CobL"/>
    <property type="match status" value="1"/>
</dbReference>
<dbReference type="GO" id="GO:0008276">
    <property type="term" value="F:protein methyltransferase activity"/>
    <property type="evidence" value="ECO:0007669"/>
    <property type="project" value="InterPro"/>
</dbReference>
<dbReference type="EMBL" id="RYYU01000001">
    <property type="protein sequence ID" value="RUL59529.1"/>
    <property type="molecule type" value="Genomic_DNA"/>
</dbReference>
<dbReference type="GO" id="GO:0032259">
    <property type="term" value="P:methylation"/>
    <property type="evidence" value="ECO:0007669"/>
    <property type="project" value="UniProtKB-KW"/>
</dbReference>
<evidence type="ECO:0000256" key="1">
    <source>
        <dbReference type="ARBA" id="ARBA00004953"/>
    </source>
</evidence>
<protein>
    <submittedName>
        <fullName evidence="7">Precorrin-6y C5,15-methyltransferase (Decarboxylating) subunit CbiE</fullName>
    </submittedName>
</protein>
<evidence type="ECO:0000313" key="7">
    <source>
        <dbReference type="EMBL" id="RUL59529.1"/>
    </source>
</evidence>
<keyword evidence="3 7" id="KW-0489">Methyltransferase</keyword>
<dbReference type="InterPro" id="IPR035996">
    <property type="entry name" value="4pyrrol_Methylase_sf"/>
</dbReference>
<dbReference type="RefSeq" id="WP_126678688.1">
    <property type="nucleotide sequence ID" value="NZ_RYYU01000001.1"/>
</dbReference>
<dbReference type="SUPFAM" id="SSF53790">
    <property type="entry name" value="Tetrapyrrole methylase"/>
    <property type="match status" value="1"/>
</dbReference>
<dbReference type="UniPathway" id="UPA00148"/>
<accession>A0A3S0QU08</accession>
<dbReference type="PANTHER" id="PTHR43182:SF1">
    <property type="entry name" value="COBALT-PRECORRIN-7 C(5)-METHYLTRANSFERASE"/>
    <property type="match status" value="1"/>
</dbReference>
<evidence type="ECO:0000256" key="2">
    <source>
        <dbReference type="ARBA" id="ARBA00022573"/>
    </source>
</evidence>
<dbReference type="InterPro" id="IPR014777">
    <property type="entry name" value="4pyrrole_Mease_sub1"/>
</dbReference>
<evidence type="ECO:0000259" key="6">
    <source>
        <dbReference type="Pfam" id="PF00590"/>
    </source>
</evidence>
<evidence type="ECO:0000256" key="5">
    <source>
        <dbReference type="ARBA" id="ARBA00022691"/>
    </source>
</evidence>
<dbReference type="OrthoDB" id="9780707at2"/>
<dbReference type="PANTHER" id="PTHR43182">
    <property type="entry name" value="COBALT-PRECORRIN-6B C(15)-METHYLTRANSFERASE (DECARBOXYLATING)"/>
    <property type="match status" value="1"/>
</dbReference>
<dbReference type="InterPro" id="IPR012818">
    <property type="entry name" value="CbiE"/>
</dbReference>